<keyword evidence="5" id="KW-1185">Reference proteome</keyword>
<reference evidence="4 5" key="1">
    <citation type="journal article" date="2014" name="Int. J. Syst. Evol. Microbiol.">
        <title>Listeria floridensis sp. nov., Listeria aquatica sp. nov., Listeria cornellensis sp. nov., Listeria riparia sp. nov. and Listeria grandensis sp. nov., from agricultural and natural environments.</title>
        <authorList>
            <person name="den Bakker H.C."/>
            <person name="Warchocki S."/>
            <person name="Wright E.M."/>
            <person name="Allred A.F."/>
            <person name="Ahlstrom C."/>
            <person name="Manuel C.S."/>
            <person name="Stasiewicz M.J."/>
            <person name="Burrell A."/>
            <person name="Roof S."/>
            <person name="Strawn L."/>
            <person name="Fortes E.D."/>
            <person name="Nightingale K.K."/>
            <person name="Kephart D."/>
            <person name="Wiedmann M."/>
        </authorList>
    </citation>
    <scope>NUCLEOTIDE SEQUENCE [LARGE SCALE GENOMIC DNA]</scope>
    <source>
        <strain evidence="4 5">FSL S10-1187</strain>
    </source>
</reference>
<keyword evidence="2" id="KW-0812">Transmembrane</keyword>
<dbReference type="PANTHER" id="PTHR34976:SF1">
    <property type="entry name" value="TOXIN BC_0920"/>
    <property type="match status" value="1"/>
</dbReference>
<dbReference type="EMBL" id="AODF01000001">
    <property type="protein sequence ID" value="EUJ33779.1"/>
    <property type="molecule type" value="Genomic_DNA"/>
</dbReference>
<dbReference type="Proteomes" id="UP000019249">
    <property type="component" value="Unassembled WGS sequence"/>
</dbReference>
<evidence type="ECO:0000313" key="4">
    <source>
        <dbReference type="EMBL" id="EUJ33779.1"/>
    </source>
</evidence>
<accession>A0ABN0RIN2</accession>
<name>A0ABN0RIN2_9LIST</name>
<dbReference type="InterPro" id="IPR006829">
    <property type="entry name" value="LXG_dom"/>
</dbReference>
<evidence type="ECO:0000256" key="2">
    <source>
        <dbReference type="SAM" id="Phobius"/>
    </source>
</evidence>
<dbReference type="InterPro" id="IPR051768">
    <property type="entry name" value="Bact_secretion_toxin"/>
</dbReference>
<dbReference type="PROSITE" id="PS51756">
    <property type="entry name" value="LXG"/>
    <property type="match status" value="1"/>
</dbReference>
<proteinExistence type="inferred from homology"/>
<protein>
    <recommendedName>
        <fullName evidence="3">LXG domain-containing protein</fullName>
    </recommendedName>
</protein>
<comment type="similarity">
    <text evidence="1">In the N-terminal section; belongs to the LXG family.</text>
</comment>
<evidence type="ECO:0000313" key="5">
    <source>
        <dbReference type="Proteomes" id="UP000019249"/>
    </source>
</evidence>
<dbReference type="PANTHER" id="PTHR34976">
    <property type="entry name" value="RIBONUCLEASE YQCG-RELATED"/>
    <property type="match status" value="1"/>
</dbReference>
<evidence type="ECO:0000259" key="3">
    <source>
        <dbReference type="PROSITE" id="PS51756"/>
    </source>
</evidence>
<comment type="caution">
    <text evidence="4">The sequence shown here is derived from an EMBL/GenBank/DDBJ whole genome shotgun (WGS) entry which is preliminary data.</text>
</comment>
<gene>
    <name evidence="4" type="ORF">MFLO_01055</name>
</gene>
<keyword evidence="2" id="KW-0472">Membrane</keyword>
<feature type="transmembrane region" description="Helical" evidence="2">
    <location>
        <begin position="392"/>
        <end position="412"/>
    </location>
</feature>
<keyword evidence="2" id="KW-1133">Transmembrane helix</keyword>
<dbReference type="RefSeq" id="WP_036095682.1">
    <property type="nucleotide sequence ID" value="NZ_AODF01000001.1"/>
</dbReference>
<evidence type="ECO:0000256" key="1">
    <source>
        <dbReference type="ARBA" id="ARBA00034117"/>
    </source>
</evidence>
<feature type="transmembrane region" description="Helical" evidence="2">
    <location>
        <begin position="365"/>
        <end position="386"/>
    </location>
</feature>
<organism evidence="4 5">
    <name type="scientific">Listeria floridensis FSL S10-1187</name>
    <dbReference type="NCBI Taxonomy" id="1265817"/>
    <lineage>
        <taxon>Bacteria</taxon>
        <taxon>Bacillati</taxon>
        <taxon>Bacillota</taxon>
        <taxon>Bacilli</taxon>
        <taxon>Bacillales</taxon>
        <taxon>Listeriaceae</taxon>
        <taxon>Listeria</taxon>
    </lineage>
</organism>
<dbReference type="Pfam" id="PF04740">
    <property type="entry name" value="LXG"/>
    <property type="match status" value="1"/>
</dbReference>
<sequence>MSINMYVSKSKTQATSTSQVCRQHLEGYAALQQAIHQFTAEPFLKGKAYDSAKAFYSAVLLPLVQAGILLTEATEEAVRKFPEPHQSEVDSGDLKQSELEEQIRQADVLINQANALQRQILQSPLPESDQRMQVNLNQALIEAYQTSKRDLEEKLQKLVAFHASSPRIFSEIASLKQAIDQGIAQTKTAWNPSTGTFVVPSAEDLVWTKQINKMYTDKKMEAILDKIPELNQEDLISVLEFAKNHPDDEVPASLINYLKENKNDIISDIKNDALSNFIEQLGVGITRFSGIINVLEGIKGPVGGNSFVMVNPNGVGSQMMRYGKNISTAGKALGYGFAAAGFGLGIYNDINNKGKTAGQAISHNTVSTGIGIGSGILGTVGVGLLVSNPGGWAILGGMAVGTIVSVGFDYLYDNNSLHIQDGLDWAGDKIDSGIDWASDKIDEGVSWTKDRIKDAGEAISHVGESINPMNWAW</sequence>
<feature type="domain" description="LXG" evidence="3">
    <location>
        <begin position="1"/>
        <end position="228"/>
    </location>
</feature>